<evidence type="ECO:0000259" key="8">
    <source>
        <dbReference type="PROSITE" id="PS50837"/>
    </source>
</evidence>
<dbReference type="SUPFAM" id="SSF52540">
    <property type="entry name" value="P-loop containing nucleoside triphosphate hydrolases"/>
    <property type="match status" value="1"/>
</dbReference>
<dbReference type="Pfam" id="PF24883">
    <property type="entry name" value="NPHP3_N"/>
    <property type="match status" value="1"/>
</dbReference>
<name>A0ABR0SZJ3_9HYPO</name>
<feature type="repeat" description="WD" evidence="7">
    <location>
        <begin position="932"/>
        <end position="973"/>
    </location>
</feature>
<dbReference type="InterPro" id="IPR015943">
    <property type="entry name" value="WD40/YVTN_repeat-like_dom_sf"/>
</dbReference>
<evidence type="ECO:0000256" key="3">
    <source>
        <dbReference type="ARBA" id="ARBA00023054"/>
    </source>
</evidence>
<evidence type="ECO:0000256" key="1">
    <source>
        <dbReference type="ARBA" id="ARBA00022574"/>
    </source>
</evidence>
<feature type="repeat" description="WD" evidence="7">
    <location>
        <begin position="641"/>
        <end position="671"/>
    </location>
</feature>
<dbReference type="SUPFAM" id="SSF69322">
    <property type="entry name" value="Tricorn protease domain 2"/>
    <property type="match status" value="1"/>
</dbReference>
<dbReference type="PROSITE" id="PS50082">
    <property type="entry name" value="WD_REPEATS_2"/>
    <property type="match status" value="5"/>
</dbReference>
<dbReference type="Proteomes" id="UP001338125">
    <property type="component" value="Unassembled WGS sequence"/>
</dbReference>
<feature type="repeat" description="WD" evidence="7">
    <location>
        <begin position="890"/>
        <end position="931"/>
    </location>
</feature>
<dbReference type="SUPFAM" id="SSF50998">
    <property type="entry name" value="Quinoprotein alcohol dehydrogenase-like"/>
    <property type="match status" value="1"/>
</dbReference>
<evidence type="ECO:0000313" key="9">
    <source>
        <dbReference type="EMBL" id="KAK5997598.1"/>
    </source>
</evidence>
<dbReference type="InterPro" id="IPR019775">
    <property type="entry name" value="WD40_repeat_CS"/>
</dbReference>
<feature type="repeat" description="WD" evidence="7">
    <location>
        <begin position="585"/>
        <end position="626"/>
    </location>
</feature>
<comment type="caution">
    <text evidence="9">The sequence shown here is derived from an EMBL/GenBank/DDBJ whole genome shotgun (WGS) entry which is preliminary data.</text>
</comment>
<feature type="domain" description="NACHT" evidence="8">
    <location>
        <begin position="82"/>
        <end position="223"/>
    </location>
</feature>
<dbReference type="PROSITE" id="PS50837">
    <property type="entry name" value="NACHT"/>
    <property type="match status" value="1"/>
</dbReference>
<dbReference type="InterPro" id="IPR007111">
    <property type="entry name" value="NACHT_NTPase"/>
</dbReference>
<keyword evidence="2" id="KW-0677">Repeat</keyword>
<sequence>MAFDQGISHNSFGDFTHLHQGHVYINQEPNNLHNLYLRDLSATIPKLDKKRILNAKGPLLRESYQWLLNNQDFKTWLDAHSGILWIKGDPGKGKTMLVCGIIEELEDENVEKDSAYFFCQATDARINTATAVLGGLIFSLVDRRGWLLSYVRNKHLSPGRPLYEGSNSWETLCDIFEDLIQDPALSPIILIVDAIDECGTDLDQFLRLVVKTSSRVKWLLSSRNREDIERRLLSDESVNPLSLELKANAEEVSQAVKRYIDYCIPRIKANGTFLWVALVINQLQNALEWEVLELLDGIPEGLESLYKRMMSQIERQTDERRNLCLKLLSIITTAYRPLHLAELSAIWQTEPENPRGDGYLHTIAKLCGSFLTLKEGVLYFIHQSAKDFIIKKGPHAGVVSRHHFMFKASLGVMSKTLCRDICSLKSLAIHIQDIDESLWSPLVSIRYQCTYWIDHLTCASEHEIFSDLQDNCTVFLFLTEKYLYWLEALSLLRSIDQGIIMLHKLQTLAATTQSLQLVEVIKDATRFIQSNRALLQILPLQTYSSALAFAPTQSITRRTFLNRIPDDIPTVLNIPQTWGSCLQTLNGHEDEVTSVAFSPHSQLLVSGSEDQTIRIWETRTGSCLHILHHVELDEFHKGICVTFSPDSKLVASGGDRTVRIWNPDTGEEVHGFFGIGKPTKSVAFSPNSKLLASAYADWTVWIWCIETGDYLHILHHDDYDDKTRNYMSAVAFSPDMRLVASAGGVALRIWSLDIGEEVRGIRQDKQEHVISVVFSPNSGLLASGHWDQYSEKHTCVHVWCIETGTKLASIRNNLNHHWLRHWQFGTTLEGFIDAIYTPDMQDFFAVDFSADKALFAGSSILSTAIKIWQPYSDQDSLGTQHRRTDALNEDSTGENPVRMVVISPNLSMVASSSEDSGLRIWRTDTGECFQTFYHYYRNITTFIFSSDSSTVVSGDSDGTVRFWRIDTGECIGILHMTTFKSPAFSRKTSNSVQKIAVSADISIVALIMWNTVFILQKKDAETYKCLAMYKMARNRIDIQRMILSANSLFLHWRLALDPMQYWRLDIGDSVELHVGNEYRFAPRSVGECQMASSFDINNNFVWISRYGVDFLWIPSEYRPETPHGWDSLGSTVAIGTKFGKVLIFDFSIHRKNLSYNSNMAKPTRIEKKRLFNCIS</sequence>
<keyword evidence="1 7" id="KW-0853">WD repeat</keyword>
<dbReference type="InterPro" id="IPR001680">
    <property type="entry name" value="WD40_rpt"/>
</dbReference>
<protein>
    <recommendedName>
        <fullName evidence="5">Mitochondrial division protein 1</fullName>
    </recommendedName>
</protein>
<dbReference type="InterPro" id="IPR020472">
    <property type="entry name" value="WD40_PAC1"/>
</dbReference>
<dbReference type="CDD" id="cd00200">
    <property type="entry name" value="WD40"/>
    <property type="match status" value="1"/>
</dbReference>
<dbReference type="PROSITE" id="PS50294">
    <property type="entry name" value="WD_REPEATS_REGION"/>
    <property type="match status" value="2"/>
</dbReference>
<dbReference type="Gene3D" id="3.40.50.300">
    <property type="entry name" value="P-loop containing nucleotide triphosphate hydrolases"/>
    <property type="match status" value="1"/>
</dbReference>
<dbReference type="InterPro" id="IPR056884">
    <property type="entry name" value="NPHP3-like_N"/>
</dbReference>
<evidence type="ECO:0000256" key="6">
    <source>
        <dbReference type="ARBA" id="ARBA00043913"/>
    </source>
</evidence>
<dbReference type="PRINTS" id="PR00320">
    <property type="entry name" value="GPROTEINBRPT"/>
</dbReference>
<dbReference type="SMART" id="SM00320">
    <property type="entry name" value="WD40"/>
    <property type="match status" value="7"/>
</dbReference>
<evidence type="ECO:0000313" key="10">
    <source>
        <dbReference type="Proteomes" id="UP001338125"/>
    </source>
</evidence>
<dbReference type="EMBL" id="JAVFKD010000002">
    <property type="protein sequence ID" value="KAK5997598.1"/>
    <property type="molecule type" value="Genomic_DNA"/>
</dbReference>
<dbReference type="PANTHER" id="PTHR22847:SF637">
    <property type="entry name" value="WD REPEAT DOMAIN 5B"/>
    <property type="match status" value="1"/>
</dbReference>
<keyword evidence="10" id="KW-1185">Reference proteome</keyword>
<comment type="function">
    <text evidence="6">Involved in mitochondrial fission. Acts as an adapter protein required to form mitochondrial fission complexes. Formation of these complexes is required to promote constriction and fission of the mitochondrial compartment at a late step in mitochondrial division.</text>
</comment>
<gene>
    <name evidence="9" type="ORF">PT974_02962</name>
</gene>
<keyword evidence="3" id="KW-0175">Coiled coil</keyword>
<dbReference type="Gene3D" id="2.130.10.10">
    <property type="entry name" value="YVTN repeat-like/Quinoprotein amine dehydrogenase"/>
    <property type="match status" value="4"/>
</dbReference>
<dbReference type="PROSITE" id="PS00678">
    <property type="entry name" value="WD_REPEATS_1"/>
    <property type="match status" value="1"/>
</dbReference>
<dbReference type="Pfam" id="PF00400">
    <property type="entry name" value="WD40"/>
    <property type="match status" value="5"/>
</dbReference>
<organism evidence="9 10">
    <name type="scientific">Cladobotryum mycophilum</name>
    <dbReference type="NCBI Taxonomy" id="491253"/>
    <lineage>
        <taxon>Eukaryota</taxon>
        <taxon>Fungi</taxon>
        <taxon>Dikarya</taxon>
        <taxon>Ascomycota</taxon>
        <taxon>Pezizomycotina</taxon>
        <taxon>Sordariomycetes</taxon>
        <taxon>Hypocreomycetidae</taxon>
        <taxon>Hypocreales</taxon>
        <taxon>Hypocreaceae</taxon>
        <taxon>Cladobotryum</taxon>
    </lineage>
</organism>
<feature type="repeat" description="WD" evidence="7">
    <location>
        <begin position="672"/>
        <end position="713"/>
    </location>
</feature>
<evidence type="ECO:0000256" key="2">
    <source>
        <dbReference type="ARBA" id="ARBA00022737"/>
    </source>
</evidence>
<evidence type="ECO:0000256" key="5">
    <source>
        <dbReference type="ARBA" id="ARBA00039789"/>
    </source>
</evidence>
<dbReference type="PANTHER" id="PTHR22847">
    <property type="entry name" value="WD40 REPEAT PROTEIN"/>
    <property type="match status" value="1"/>
</dbReference>
<comment type="similarity">
    <text evidence="4">Belongs to the WD repeat MDV1/CAF4 family.</text>
</comment>
<dbReference type="InterPro" id="IPR011047">
    <property type="entry name" value="Quinoprotein_ADH-like_sf"/>
</dbReference>
<evidence type="ECO:0000256" key="7">
    <source>
        <dbReference type="PROSITE-ProRule" id="PRU00221"/>
    </source>
</evidence>
<evidence type="ECO:0000256" key="4">
    <source>
        <dbReference type="ARBA" id="ARBA00038415"/>
    </source>
</evidence>
<reference evidence="9 10" key="1">
    <citation type="submission" date="2024-01" db="EMBL/GenBank/DDBJ databases">
        <title>Complete genome of Cladobotryum mycophilum ATHUM6906.</title>
        <authorList>
            <person name="Christinaki A.C."/>
            <person name="Myridakis A.I."/>
            <person name="Kouvelis V.N."/>
        </authorList>
    </citation>
    <scope>NUCLEOTIDE SEQUENCE [LARGE SCALE GENOMIC DNA]</scope>
    <source>
        <strain evidence="9 10">ATHUM6906</strain>
    </source>
</reference>
<accession>A0ABR0SZJ3</accession>
<dbReference type="InterPro" id="IPR027417">
    <property type="entry name" value="P-loop_NTPase"/>
</dbReference>
<proteinExistence type="inferred from homology"/>